<feature type="transmembrane region" description="Helical" evidence="6">
    <location>
        <begin position="12"/>
        <end position="32"/>
    </location>
</feature>
<feature type="transmembrane region" description="Helical" evidence="6">
    <location>
        <begin position="365"/>
        <end position="386"/>
    </location>
</feature>
<dbReference type="GO" id="GO:0015293">
    <property type="term" value="F:symporter activity"/>
    <property type="evidence" value="ECO:0007669"/>
    <property type="project" value="InterPro"/>
</dbReference>
<evidence type="ECO:0000256" key="4">
    <source>
        <dbReference type="ARBA" id="ARBA00022989"/>
    </source>
</evidence>
<comment type="caution">
    <text evidence="7">The sequence shown here is derived from an EMBL/GenBank/DDBJ whole genome shotgun (WGS) entry which is preliminary data.</text>
</comment>
<organism evidence="7 8">
    <name type="scientific">Legionella jordanis</name>
    <dbReference type="NCBI Taxonomy" id="456"/>
    <lineage>
        <taxon>Bacteria</taxon>
        <taxon>Pseudomonadati</taxon>
        <taxon>Pseudomonadota</taxon>
        <taxon>Gammaproteobacteria</taxon>
        <taxon>Legionellales</taxon>
        <taxon>Legionellaceae</taxon>
        <taxon>Legionella</taxon>
    </lineage>
</organism>
<feature type="transmembrane region" description="Helical" evidence="6">
    <location>
        <begin position="184"/>
        <end position="204"/>
    </location>
</feature>
<evidence type="ECO:0000256" key="5">
    <source>
        <dbReference type="ARBA" id="ARBA00023136"/>
    </source>
</evidence>
<dbReference type="Gene3D" id="1.10.3860.10">
    <property type="entry name" value="Sodium:dicarboxylate symporter"/>
    <property type="match status" value="1"/>
</dbReference>
<keyword evidence="5 6" id="KW-0472">Membrane</keyword>
<accession>A0A0W0VCP7</accession>
<dbReference type="EMBL" id="LNYJ01000011">
    <property type="protein sequence ID" value="KTD17906.1"/>
    <property type="molecule type" value="Genomic_DNA"/>
</dbReference>
<dbReference type="InterPro" id="IPR001991">
    <property type="entry name" value="Na-dicarboxylate_symporter"/>
</dbReference>
<feature type="transmembrane region" description="Helical" evidence="6">
    <location>
        <begin position="145"/>
        <end position="163"/>
    </location>
</feature>
<evidence type="ECO:0000313" key="8">
    <source>
        <dbReference type="Proteomes" id="UP000055035"/>
    </source>
</evidence>
<reference evidence="7 8" key="1">
    <citation type="submission" date="2015-11" db="EMBL/GenBank/DDBJ databases">
        <title>Genomic analysis of 38 Legionella species identifies large and diverse effector repertoires.</title>
        <authorList>
            <person name="Burstein D."/>
            <person name="Amaro F."/>
            <person name="Zusman T."/>
            <person name="Lifshitz Z."/>
            <person name="Cohen O."/>
            <person name="Gilbert J.A."/>
            <person name="Pupko T."/>
            <person name="Shuman H.A."/>
            <person name="Segal G."/>
        </authorList>
    </citation>
    <scope>NUCLEOTIDE SEQUENCE [LARGE SCALE GENOMIC DNA]</scope>
    <source>
        <strain evidence="7 8">BL-540</strain>
    </source>
</reference>
<dbReference type="InterPro" id="IPR036458">
    <property type="entry name" value="Na:dicarbo_symporter_sf"/>
</dbReference>
<evidence type="ECO:0000256" key="3">
    <source>
        <dbReference type="ARBA" id="ARBA00022692"/>
    </source>
</evidence>
<feature type="transmembrane region" description="Helical" evidence="6">
    <location>
        <begin position="78"/>
        <end position="98"/>
    </location>
</feature>
<name>A0A0W0VCP7_9GAMM</name>
<dbReference type="RefSeq" id="WP_058471619.1">
    <property type="nucleotide sequence ID" value="NZ_CAAAIC010000001.1"/>
</dbReference>
<dbReference type="PROSITE" id="PS51257">
    <property type="entry name" value="PROKAR_LIPOPROTEIN"/>
    <property type="match status" value="1"/>
</dbReference>
<gene>
    <name evidence="7" type="ORF">Ljor_2212</name>
</gene>
<proteinExistence type="predicted"/>
<protein>
    <submittedName>
        <fullName evidence="7">Sodium:dicarboxylate symporter protein</fullName>
    </submittedName>
</protein>
<dbReference type="PANTHER" id="PTHR11958">
    <property type="entry name" value="SODIUM/DICARBOXYLATE SYMPORTER-RELATED"/>
    <property type="match status" value="1"/>
</dbReference>
<feature type="transmembrane region" description="Helical" evidence="6">
    <location>
        <begin position="325"/>
        <end position="345"/>
    </location>
</feature>
<dbReference type="PANTHER" id="PTHR11958:SF63">
    <property type="entry name" value="AMINO ACID TRANSPORTER"/>
    <property type="match status" value="1"/>
</dbReference>
<feature type="transmembrane region" description="Helical" evidence="6">
    <location>
        <begin position="216"/>
        <end position="242"/>
    </location>
</feature>
<evidence type="ECO:0000256" key="2">
    <source>
        <dbReference type="ARBA" id="ARBA00022448"/>
    </source>
</evidence>
<dbReference type="OrthoDB" id="9768885at2"/>
<sequence length="414" mass="44530">MSSVYQKLKPYVFPGLLLAAIILGGCMGYFFGEQAKGLKPLGDIFINLIFTAIVPLIFFSVSSAIVRTGTLSKLGKMLFYMMSVFLFTGIIAAFYMLVVVELFPPAQKVSVLLAKPANLAPNHLSEQIVGIFSVSDLSQLLSPEHILPLIIFSILLGLSILGVGEKGRPFANFLQAGEAIFMRFFSLIMWYAPIGFFAYFAVMLSDIGPKLIESYLRIFLIYYAAAIIYFVAAFTVYAYLAAQAKGVKLFWRNVFLPLATSIATCSSAASIPANLAATRSMRVSPEVYETVIPMGAMIHKDGSVLGAVVKIAFLFGLFHLDFSGVSVILTAVLISLLVGTVMGAIPSGGMLGELLILSVYGFPPSVLLAVATISILIDPLATMLNVTGDAVSSMMVARLLKGKSWFAPAESKGL</sequence>
<evidence type="ECO:0000256" key="1">
    <source>
        <dbReference type="ARBA" id="ARBA00004141"/>
    </source>
</evidence>
<keyword evidence="2" id="KW-0813">Transport</keyword>
<dbReference type="STRING" id="456.Ljor_2212"/>
<keyword evidence="3 6" id="KW-0812">Transmembrane</keyword>
<dbReference type="SUPFAM" id="SSF118215">
    <property type="entry name" value="Proton glutamate symport protein"/>
    <property type="match status" value="1"/>
</dbReference>
<dbReference type="Proteomes" id="UP000055035">
    <property type="component" value="Unassembled WGS sequence"/>
</dbReference>
<evidence type="ECO:0000256" key="6">
    <source>
        <dbReference type="SAM" id="Phobius"/>
    </source>
</evidence>
<keyword evidence="4 6" id="KW-1133">Transmembrane helix</keyword>
<dbReference type="PRINTS" id="PR00173">
    <property type="entry name" value="EDTRNSPORT"/>
</dbReference>
<dbReference type="PATRIC" id="fig|456.5.peg.2382"/>
<dbReference type="GO" id="GO:0016020">
    <property type="term" value="C:membrane"/>
    <property type="evidence" value="ECO:0007669"/>
    <property type="project" value="UniProtKB-SubCell"/>
</dbReference>
<evidence type="ECO:0000313" key="7">
    <source>
        <dbReference type="EMBL" id="KTD17906.1"/>
    </source>
</evidence>
<keyword evidence="8" id="KW-1185">Reference proteome</keyword>
<feature type="transmembrane region" description="Helical" evidence="6">
    <location>
        <begin position="254"/>
        <end position="277"/>
    </location>
</feature>
<dbReference type="AlphaFoldDB" id="A0A0W0VCP7"/>
<comment type="subcellular location">
    <subcellularLocation>
        <location evidence="1">Membrane</location>
        <topology evidence="1">Multi-pass membrane protein</topology>
    </subcellularLocation>
</comment>
<feature type="transmembrane region" description="Helical" evidence="6">
    <location>
        <begin position="44"/>
        <end position="66"/>
    </location>
</feature>
<dbReference type="Pfam" id="PF00375">
    <property type="entry name" value="SDF"/>
    <property type="match status" value="1"/>
</dbReference>
<dbReference type="InterPro" id="IPR050746">
    <property type="entry name" value="DAACS"/>
</dbReference>
<feature type="transmembrane region" description="Helical" evidence="6">
    <location>
        <begin position="297"/>
        <end position="318"/>
    </location>
</feature>